<organism evidence="3 4">
    <name type="scientific">Youngiibacter fragilis 232.1</name>
    <dbReference type="NCBI Taxonomy" id="994573"/>
    <lineage>
        <taxon>Bacteria</taxon>
        <taxon>Bacillati</taxon>
        <taxon>Bacillota</taxon>
        <taxon>Clostridia</taxon>
        <taxon>Eubacteriales</taxon>
        <taxon>Clostridiaceae</taxon>
        <taxon>Youngiibacter</taxon>
    </lineage>
</organism>
<feature type="domain" description="Pyruvate/ketoisovalerate oxidoreductase catalytic" evidence="2">
    <location>
        <begin position="12"/>
        <end position="188"/>
    </location>
</feature>
<evidence type="ECO:0000313" key="4">
    <source>
        <dbReference type="Proteomes" id="UP000017747"/>
    </source>
</evidence>
<dbReference type="eggNOG" id="COG1014">
    <property type="taxonomic scope" value="Bacteria"/>
</dbReference>
<dbReference type="InterPro" id="IPR019752">
    <property type="entry name" value="Pyrv/ketoisovalerate_OxRed_cat"/>
</dbReference>
<dbReference type="InterPro" id="IPR002869">
    <property type="entry name" value="Pyrv_flavodox_OxRed_cen"/>
</dbReference>
<dbReference type="Proteomes" id="UP000017747">
    <property type="component" value="Unassembled WGS sequence"/>
</dbReference>
<dbReference type="Pfam" id="PF01558">
    <property type="entry name" value="POR"/>
    <property type="match status" value="1"/>
</dbReference>
<keyword evidence="3" id="KW-0670">Pyruvate</keyword>
<dbReference type="SUPFAM" id="SSF53323">
    <property type="entry name" value="Pyruvate-ferredoxin oxidoreductase, PFOR, domain III"/>
    <property type="match status" value="1"/>
</dbReference>
<dbReference type="RefSeq" id="WP_023389099.1">
    <property type="nucleotide sequence ID" value="NZ_AXUN02000181.1"/>
</dbReference>
<reference evidence="3 4" key="1">
    <citation type="journal article" date="2014" name="Genome Announc.">
        <title>Genome Sequence of Youngiibacter fragilis, the Type Strain of the Genus Youngiibacter.</title>
        <authorList>
            <person name="Wawrik C.B."/>
            <person name="Callaghan A.V."/>
            <person name="Stamps B.W."/>
            <person name="Wawrik B."/>
        </authorList>
    </citation>
    <scope>NUCLEOTIDE SEQUENCE [LARGE SCALE GENOMIC DNA]</scope>
    <source>
        <strain evidence="3 4">232.1</strain>
    </source>
</reference>
<dbReference type="PANTHER" id="PTHR43854:SF1">
    <property type="entry name" value="INDOLEPYRUVATE OXIDOREDUCTASE SUBUNIT IORB"/>
    <property type="match status" value="1"/>
</dbReference>
<accession>V7I5D0</accession>
<dbReference type="Gene3D" id="3.40.920.10">
    <property type="entry name" value="Pyruvate-ferredoxin oxidoreductase, PFOR, domain III"/>
    <property type="match status" value="1"/>
</dbReference>
<comment type="caution">
    <text evidence="3">The sequence shown here is derived from an EMBL/GenBank/DDBJ whole genome shotgun (WGS) entry which is preliminary data.</text>
</comment>
<dbReference type="PATRIC" id="fig|994573.3.peg.2161"/>
<evidence type="ECO:0000313" key="3">
    <source>
        <dbReference type="EMBL" id="ETA80404.1"/>
    </source>
</evidence>
<keyword evidence="1" id="KW-0560">Oxidoreductase</keyword>
<dbReference type="PANTHER" id="PTHR43854">
    <property type="entry name" value="INDOLEPYRUVATE OXIDOREDUCTASE SUBUNIT IORB"/>
    <property type="match status" value="1"/>
</dbReference>
<dbReference type="AlphaFoldDB" id="V7I5D0"/>
<sequence length="197" mass="21029">MKAAGIIIAGVGGQGLVLATRMIAEAAFKAGMDVKTNDVVGLSQRGGSVWGTVKIGEKIDSPNILPGTGDILIGMEPLEALRWKGAMREGGIVVLNENRVYPTPVLLEQAEYPEKEFSELKNRFKVISTDAREAAREAGNIKAANSVMLGILAGIIEMPEDVFIEVIKENVPKSAVEENIAAFRKGIEISLAAKKAE</sequence>
<dbReference type="InterPro" id="IPR052198">
    <property type="entry name" value="IorB_Oxidoreductase"/>
</dbReference>
<name>V7I5D0_9CLOT</name>
<proteinExistence type="predicted"/>
<dbReference type="STRING" id="994573.T472_0211615"/>
<dbReference type="EMBL" id="AXUN02000181">
    <property type="protein sequence ID" value="ETA80404.1"/>
    <property type="molecule type" value="Genomic_DNA"/>
</dbReference>
<dbReference type="OrthoDB" id="9789125at2"/>
<dbReference type="GO" id="GO:0016903">
    <property type="term" value="F:oxidoreductase activity, acting on the aldehyde or oxo group of donors"/>
    <property type="evidence" value="ECO:0007669"/>
    <property type="project" value="InterPro"/>
</dbReference>
<keyword evidence="4" id="KW-1185">Reference proteome</keyword>
<evidence type="ECO:0000259" key="2">
    <source>
        <dbReference type="Pfam" id="PF01558"/>
    </source>
</evidence>
<gene>
    <name evidence="3" type="ORF">T472_0211615</name>
</gene>
<evidence type="ECO:0000256" key="1">
    <source>
        <dbReference type="ARBA" id="ARBA00023002"/>
    </source>
</evidence>
<protein>
    <submittedName>
        <fullName evidence="3">Pyruvate ferredoxin oxidoreductase</fullName>
    </submittedName>
</protein>